<evidence type="ECO:0000313" key="1">
    <source>
        <dbReference type="EMBL" id="MPC24399.1"/>
    </source>
</evidence>
<organism evidence="1 2">
    <name type="scientific">Portunus trituberculatus</name>
    <name type="common">Swimming crab</name>
    <name type="synonym">Neptunus trituberculatus</name>
    <dbReference type="NCBI Taxonomy" id="210409"/>
    <lineage>
        <taxon>Eukaryota</taxon>
        <taxon>Metazoa</taxon>
        <taxon>Ecdysozoa</taxon>
        <taxon>Arthropoda</taxon>
        <taxon>Crustacea</taxon>
        <taxon>Multicrustacea</taxon>
        <taxon>Malacostraca</taxon>
        <taxon>Eumalacostraca</taxon>
        <taxon>Eucarida</taxon>
        <taxon>Decapoda</taxon>
        <taxon>Pleocyemata</taxon>
        <taxon>Brachyura</taxon>
        <taxon>Eubrachyura</taxon>
        <taxon>Portunoidea</taxon>
        <taxon>Portunidae</taxon>
        <taxon>Portuninae</taxon>
        <taxon>Portunus</taxon>
    </lineage>
</organism>
<protein>
    <submittedName>
        <fullName evidence="1">Uncharacterized protein</fullName>
    </submittedName>
</protein>
<dbReference type="AlphaFoldDB" id="A0A5B7DTK3"/>
<comment type="caution">
    <text evidence="1">The sequence shown here is derived from an EMBL/GenBank/DDBJ whole genome shotgun (WGS) entry which is preliminary data.</text>
</comment>
<accession>A0A5B7DTK3</accession>
<name>A0A5B7DTK3_PORTR</name>
<sequence>MEQKSRCFEAVALRHFCFHFPKHLGHWWPRAQQRRRCVGGSPRQNTWDAIRVISARKIAI</sequence>
<evidence type="ECO:0000313" key="2">
    <source>
        <dbReference type="Proteomes" id="UP000324222"/>
    </source>
</evidence>
<gene>
    <name evidence="1" type="ORF">E2C01_017479</name>
</gene>
<dbReference type="EMBL" id="VSRR010001325">
    <property type="protein sequence ID" value="MPC24399.1"/>
    <property type="molecule type" value="Genomic_DNA"/>
</dbReference>
<reference evidence="1 2" key="1">
    <citation type="submission" date="2019-05" db="EMBL/GenBank/DDBJ databases">
        <title>Another draft genome of Portunus trituberculatus and its Hox gene families provides insights of decapod evolution.</title>
        <authorList>
            <person name="Jeong J.-H."/>
            <person name="Song I."/>
            <person name="Kim S."/>
            <person name="Choi T."/>
            <person name="Kim D."/>
            <person name="Ryu S."/>
            <person name="Kim W."/>
        </authorList>
    </citation>
    <scope>NUCLEOTIDE SEQUENCE [LARGE SCALE GENOMIC DNA]</scope>
    <source>
        <tissue evidence="1">Muscle</tissue>
    </source>
</reference>
<dbReference type="Proteomes" id="UP000324222">
    <property type="component" value="Unassembled WGS sequence"/>
</dbReference>
<proteinExistence type="predicted"/>
<keyword evidence="2" id="KW-1185">Reference proteome</keyword>